<comment type="caution">
    <text evidence="1">The sequence shown here is derived from an EMBL/GenBank/DDBJ whole genome shotgun (WGS) entry which is preliminary data.</text>
</comment>
<keyword evidence="2" id="KW-1185">Reference proteome</keyword>
<dbReference type="EMBL" id="LXQA010092929">
    <property type="protein sequence ID" value="MCI14570.1"/>
    <property type="molecule type" value="Genomic_DNA"/>
</dbReference>
<dbReference type="Proteomes" id="UP000265520">
    <property type="component" value="Unassembled WGS sequence"/>
</dbReference>
<protein>
    <submittedName>
        <fullName evidence="1">Cyclin D2</fullName>
    </submittedName>
</protein>
<sequence>MTPSFDCVNSLLCTEEDSSIFDYVEYGGNVDSMEEVYGDSWHPRFDNQRNQQQRFGVVPDELSLQ</sequence>
<dbReference type="AlphaFoldDB" id="A0A392PSZ4"/>
<organism evidence="1 2">
    <name type="scientific">Trifolium medium</name>
    <dbReference type="NCBI Taxonomy" id="97028"/>
    <lineage>
        <taxon>Eukaryota</taxon>
        <taxon>Viridiplantae</taxon>
        <taxon>Streptophyta</taxon>
        <taxon>Embryophyta</taxon>
        <taxon>Tracheophyta</taxon>
        <taxon>Spermatophyta</taxon>
        <taxon>Magnoliopsida</taxon>
        <taxon>eudicotyledons</taxon>
        <taxon>Gunneridae</taxon>
        <taxon>Pentapetalae</taxon>
        <taxon>rosids</taxon>
        <taxon>fabids</taxon>
        <taxon>Fabales</taxon>
        <taxon>Fabaceae</taxon>
        <taxon>Papilionoideae</taxon>
        <taxon>50 kb inversion clade</taxon>
        <taxon>NPAAA clade</taxon>
        <taxon>Hologalegina</taxon>
        <taxon>IRL clade</taxon>
        <taxon>Trifolieae</taxon>
        <taxon>Trifolium</taxon>
    </lineage>
</organism>
<proteinExistence type="predicted"/>
<evidence type="ECO:0000313" key="1">
    <source>
        <dbReference type="EMBL" id="MCI14570.1"/>
    </source>
</evidence>
<feature type="non-terminal residue" evidence="1">
    <location>
        <position position="65"/>
    </location>
</feature>
<accession>A0A392PSZ4</accession>
<evidence type="ECO:0000313" key="2">
    <source>
        <dbReference type="Proteomes" id="UP000265520"/>
    </source>
</evidence>
<name>A0A392PSZ4_9FABA</name>
<reference evidence="1 2" key="1">
    <citation type="journal article" date="2018" name="Front. Plant Sci.">
        <title>Red Clover (Trifolium pratense) and Zigzag Clover (T. medium) - A Picture of Genomic Similarities and Differences.</title>
        <authorList>
            <person name="Dluhosova J."/>
            <person name="Istvanek J."/>
            <person name="Nedelnik J."/>
            <person name="Repkova J."/>
        </authorList>
    </citation>
    <scope>NUCLEOTIDE SEQUENCE [LARGE SCALE GENOMIC DNA]</scope>
    <source>
        <strain evidence="2">cv. 10/8</strain>
        <tissue evidence="1">Leaf</tissue>
    </source>
</reference>